<proteinExistence type="predicted"/>
<dbReference type="InterPro" id="IPR026286">
    <property type="entry name" value="MaiA/AMDase"/>
</dbReference>
<dbReference type="GO" id="GO:0050076">
    <property type="term" value="F:maleate isomerase activity"/>
    <property type="evidence" value="ECO:0007669"/>
    <property type="project" value="UniProtKB-EC"/>
</dbReference>
<name>A0AAE3VQL1_9HYPH</name>
<dbReference type="EC" id="5.2.1.1" evidence="1"/>
<comment type="caution">
    <text evidence="1">The sequence shown here is derived from an EMBL/GenBank/DDBJ whole genome shotgun (WGS) entry which is preliminary data.</text>
</comment>
<accession>A0AAE3VQL1</accession>
<dbReference type="PANTHER" id="PTHR40267:SF1">
    <property type="entry name" value="BLR3294 PROTEIN"/>
    <property type="match status" value="1"/>
</dbReference>
<dbReference type="PANTHER" id="PTHR40267">
    <property type="entry name" value="BLR3294 PROTEIN"/>
    <property type="match status" value="1"/>
</dbReference>
<dbReference type="EMBL" id="JAUSUL010000003">
    <property type="protein sequence ID" value="MDQ0316884.1"/>
    <property type="molecule type" value="Genomic_DNA"/>
</dbReference>
<protein>
    <submittedName>
        <fullName evidence="1">Maleate isomerase/arylmalonate decarboxylase</fullName>
        <ecNumber evidence="1">4.1.1.76</ecNumber>
        <ecNumber evidence="1">5.2.1.1</ecNumber>
    </submittedName>
</protein>
<dbReference type="InterPro" id="IPR053714">
    <property type="entry name" value="Iso_Racemase_Enz_sf"/>
</dbReference>
<evidence type="ECO:0000313" key="2">
    <source>
        <dbReference type="Proteomes" id="UP001229244"/>
    </source>
</evidence>
<dbReference type="Gene3D" id="3.40.50.12500">
    <property type="match status" value="1"/>
</dbReference>
<keyword evidence="1" id="KW-0413">Isomerase</keyword>
<dbReference type="GO" id="GO:0047436">
    <property type="term" value="F:arylmalonate decarboxylase activity"/>
    <property type="evidence" value="ECO:0007669"/>
    <property type="project" value="UniProtKB-EC"/>
</dbReference>
<gene>
    <name evidence="1" type="ORF">J2S73_003360</name>
</gene>
<evidence type="ECO:0000313" key="1">
    <source>
        <dbReference type="EMBL" id="MDQ0316884.1"/>
    </source>
</evidence>
<dbReference type="PIRSF" id="PIRSF015736">
    <property type="entry name" value="MI"/>
    <property type="match status" value="1"/>
</dbReference>
<reference evidence="1" key="1">
    <citation type="submission" date="2023-07" db="EMBL/GenBank/DDBJ databases">
        <title>Genomic Encyclopedia of Type Strains, Phase IV (KMG-IV): sequencing the most valuable type-strain genomes for metagenomic binning, comparative biology and taxonomic classification.</title>
        <authorList>
            <person name="Goeker M."/>
        </authorList>
    </citation>
    <scope>NUCLEOTIDE SEQUENCE</scope>
    <source>
        <strain evidence="1">DSM 21202</strain>
    </source>
</reference>
<keyword evidence="2" id="KW-1185">Reference proteome</keyword>
<dbReference type="RefSeq" id="WP_306886757.1">
    <property type="nucleotide sequence ID" value="NZ_JAUSUL010000003.1"/>
</dbReference>
<dbReference type="AlphaFoldDB" id="A0AAE3VQL1"/>
<dbReference type="Proteomes" id="UP001229244">
    <property type="component" value="Unassembled WGS sequence"/>
</dbReference>
<dbReference type="EC" id="4.1.1.76" evidence="1"/>
<organism evidence="1 2">
    <name type="scientific">Amorphus orientalis</name>
    <dbReference type="NCBI Taxonomy" id="649198"/>
    <lineage>
        <taxon>Bacteria</taxon>
        <taxon>Pseudomonadati</taxon>
        <taxon>Pseudomonadota</taxon>
        <taxon>Alphaproteobacteria</taxon>
        <taxon>Hyphomicrobiales</taxon>
        <taxon>Amorphaceae</taxon>
        <taxon>Amorphus</taxon>
    </lineage>
</organism>
<keyword evidence="1" id="KW-0456">Lyase</keyword>
<dbReference type="Pfam" id="PF17645">
    <property type="entry name" value="Amdase"/>
    <property type="match status" value="1"/>
</dbReference>
<sequence>MTEPRHLSTYSPRAKLGLIVPPTNTVNEAEWSRMLPEGVTFHTHRMKLHSDTSSPAGRAALLDDLAEVIAMLAQARVDAVAYACTAGSMVTPADALPREVSERSGVRTLTTSAAIVDALKALGAVRLSVATPYAQATNDHEVHFLTDNGFEVMRLIGLGIGAGGPHEFPRIAETPLDAVVAHARAAFVPGSDALLITCTDFPTLPAIAALEDELGVPVVTSNQATLWAMLRATAIDDRIDGCGRLLRQH</sequence>